<reference evidence="1 2" key="1">
    <citation type="journal article" date="2017" name="Gigascience">
        <title>Genome sequence of the small brown planthopper, Laodelphax striatellus.</title>
        <authorList>
            <person name="Zhu J."/>
            <person name="Jiang F."/>
            <person name="Wang X."/>
            <person name="Yang P."/>
            <person name="Bao Y."/>
            <person name="Zhao W."/>
            <person name="Wang W."/>
            <person name="Lu H."/>
            <person name="Wang Q."/>
            <person name="Cui N."/>
            <person name="Li J."/>
            <person name="Chen X."/>
            <person name="Luo L."/>
            <person name="Yu J."/>
            <person name="Kang L."/>
            <person name="Cui F."/>
        </authorList>
    </citation>
    <scope>NUCLEOTIDE SEQUENCE [LARGE SCALE GENOMIC DNA]</scope>
    <source>
        <strain evidence="1">Lst14</strain>
    </source>
</reference>
<accession>A0A482XJE2</accession>
<dbReference type="Proteomes" id="UP000291343">
    <property type="component" value="Unassembled WGS sequence"/>
</dbReference>
<name>A0A482XJE2_LAOST</name>
<dbReference type="AlphaFoldDB" id="A0A482XJE2"/>
<protein>
    <submittedName>
        <fullName evidence="1">Uncharacterized protein</fullName>
    </submittedName>
</protein>
<comment type="caution">
    <text evidence="1">The sequence shown here is derived from an EMBL/GenBank/DDBJ whole genome shotgun (WGS) entry which is preliminary data.</text>
</comment>
<dbReference type="SMR" id="A0A482XJE2"/>
<organism evidence="1 2">
    <name type="scientific">Laodelphax striatellus</name>
    <name type="common">Small brown planthopper</name>
    <name type="synonym">Delphax striatella</name>
    <dbReference type="NCBI Taxonomy" id="195883"/>
    <lineage>
        <taxon>Eukaryota</taxon>
        <taxon>Metazoa</taxon>
        <taxon>Ecdysozoa</taxon>
        <taxon>Arthropoda</taxon>
        <taxon>Hexapoda</taxon>
        <taxon>Insecta</taxon>
        <taxon>Pterygota</taxon>
        <taxon>Neoptera</taxon>
        <taxon>Paraneoptera</taxon>
        <taxon>Hemiptera</taxon>
        <taxon>Auchenorrhyncha</taxon>
        <taxon>Fulgoroidea</taxon>
        <taxon>Delphacidae</taxon>
        <taxon>Criomorphinae</taxon>
        <taxon>Laodelphax</taxon>
    </lineage>
</organism>
<dbReference type="InParanoid" id="A0A482XJE2"/>
<evidence type="ECO:0000313" key="1">
    <source>
        <dbReference type="EMBL" id="RZF45468.1"/>
    </source>
</evidence>
<keyword evidence="2" id="KW-1185">Reference proteome</keyword>
<evidence type="ECO:0000313" key="2">
    <source>
        <dbReference type="Proteomes" id="UP000291343"/>
    </source>
</evidence>
<proteinExistence type="predicted"/>
<gene>
    <name evidence="1" type="ORF">LSTR_LSTR009339</name>
</gene>
<dbReference type="EMBL" id="QKKF02009095">
    <property type="protein sequence ID" value="RZF45468.1"/>
    <property type="molecule type" value="Genomic_DNA"/>
</dbReference>
<sequence>MKDMRKQLDDTTVCLNKRMDDMQMNLRKELSEDWSKHAIELENKGHAKRQRWNKVYMLDRLRRAIAVLIQELIRITESEV</sequence>